<organism evidence="1">
    <name type="scientific">Lygus hesperus</name>
    <name type="common">Western plant bug</name>
    <dbReference type="NCBI Taxonomy" id="30085"/>
    <lineage>
        <taxon>Eukaryota</taxon>
        <taxon>Metazoa</taxon>
        <taxon>Ecdysozoa</taxon>
        <taxon>Arthropoda</taxon>
        <taxon>Hexapoda</taxon>
        <taxon>Insecta</taxon>
        <taxon>Pterygota</taxon>
        <taxon>Neoptera</taxon>
        <taxon>Paraneoptera</taxon>
        <taxon>Hemiptera</taxon>
        <taxon>Heteroptera</taxon>
        <taxon>Panheteroptera</taxon>
        <taxon>Cimicomorpha</taxon>
        <taxon>Miridae</taxon>
        <taxon>Mirini</taxon>
        <taxon>Lygus</taxon>
    </lineage>
</organism>
<feature type="non-terminal residue" evidence="1">
    <location>
        <position position="1"/>
    </location>
</feature>
<reference evidence="1" key="1">
    <citation type="journal article" date="2016" name="Gigascience">
        <title>De novo construction of an expanded transcriptome assembly for the western tarnished plant bug, Lygus hesperus.</title>
        <authorList>
            <person name="Tassone E.E."/>
            <person name="Geib S.M."/>
            <person name="Hall B."/>
            <person name="Fabrick J.A."/>
            <person name="Brent C.S."/>
            <person name="Hull J.J."/>
        </authorList>
    </citation>
    <scope>NUCLEOTIDE SEQUENCE</scope>
</reference>
<dbReference type="EMBL" id="GDHC01008559">
    <property type="protein sequence ID" value="JAQ10070.1"/>
    <property type="molecule type" value="Transcribed_RNA"/>
</dbReference>
<evidence type="ECO:0000313" key="1">
    <source>
        <dbReference type="EMBL" id="JAQ10070.1"/>
    </source>
</evidence>
<sequence length="138" mass="15126">FFFVLFFATKKRNKDDHNTRCVGGMRNTVQGAAAQEQVELRTVGTGKHRRVQDTYSIAITASASITAVPQHQPQHCNSTDNATIADTVARSTGAGQDHYKVVATCMPVVPHSYTKAYKIDVRDISIDSADSRAMQPTQ</sequence>
<gene>
    <name evidence="1" type="ORF">g.5552</name>
</gene>
<proteinExistence type="predicted"/>
<dbReference type="AlphaFoldDB" id="A0A146LUL1"/>
<protein>
    <submittedName>
        <fullName evidence="1">Uncharacterized protein</fullName>
    </submittedName>
</protein>
<accession>A0A146LUL1</accession>
<name>A0A146LUL1_LYGHE</name>